<dbReference type="GO" id="GO:0042147">
    <property type="term" value="P:retrograde transport, endosome to Golgi"/>
    <property type="evidence" value="ECO:0007669"/>
    <property type="project" value="TreeGrafter"/>
</dbReference>
<keyword evidence="4" id="KW-0833">Ubl conjugation pathway</keyword>
<evidence type="ECO:0000256" key="2">
    <source>
        <dbReference type="ARBA" id="ARBA00022679"/>
    </source>
</evidence>
<name>A0A1M2VMG9_TRAPU</name>
<feature type="active site" description="Glycyl thioester intermediate" evidence="6">
    <location>
        <position position="79"/>
    </location>
</feature>
<dbReference type="AlphaFoldDB" id="A0A1M2VMG9"/>
<keyword evidence="5" id="KW-0067">ATP-binding</keyword>
<dbReference type="InterPro" id="IPR000608">
    <property type="entry name" value="UBC"/>
</dbReference>
<dbReference type="Pfam" id="PF00179">
    <property type="entry name" value="UQ_con"/>
    <property type="match status" value="1"/>
</dbReference>
<gene>
    <name evidence="9" type="ORF">TRAPUB_363</name>
</gene>
<evidence type="ECO:0000259" key="8">
    <source>
        <dbReference type="PROSITE" id="PS50127"/>
    </source>
</evidence>
<dbReference type="EC" id="2.3.2.23" evidence="1"/>
<dbReference type="GO" id="GO:0005829">
    <property type="term" value="C:cytosol"/>
    <property type="evidence" value="ECO:0007669"/>
    <property type="project" value="GOC"/>
</dbReference>
<dbReference type="SUPFAM" id="SSF54495">
    <property type="entry name" value="UBC-like"/>
    <property type="match status" value="1"/>
</dbReference>
<dbReference type="PANTHER" id="PTHR13847">
    <property type="entry name" value="SARCOSINE DEHYDROGENASE-RELATED"/>
    <property type="match status" value="1"/>
</dbReference>
<dbReference type="Gene3D" id="3.10.110.10">
    <property type="entry name" value="Ubiquitin Conjugating Enzyme"/>
    <property type="match status" value="1"/>
</dbReference>
<dbReference type="Proteomes" id="UP000184267">
    <property type="component" value="Unassembled WGS sequence"/>
</dbReference>
<keyword evidence="3" id="KW-0547">Nucleotide-binding</keyword>
<dbReference type="SMART" id="SM00212">
    <property type="entry name" value="UBCc"/>
    <property type="match status" value="1"/>
</dbReference>
<dbReference type="OrthoDB" id="498204at2759"/>
<evidence type="ECO:0000313" key="9">
    <source>
        <dbReference type="EMBL" id="OJT08753.1"/>
    </source>
</evidence>
<dbReference type="InterPro" id="IPR006076">
    <property type="entry name" value="FAD-dep_OxRdtase"/>
</dbReference>
<dbReference type="FunFam" id="3.10.110.10:FF:000031">
    <property type="entry name" value="Ubiquitin-conjugating enzyme E2 22"/>
    <property type="match status" value="1"/>
</dbReference>
<feature type="compositionally biased region" description="Low complexity" evidence="7">
    <location>
        <begin position="189"/>
        <end position="210"/>
    </location>
</feature>
<evidence type="ECO:0000313" key="10">
    <source>
        <dbReference type="Proteomes" id="UP000184267"/>
    </source>
</evidence>
<keyword evidence="2" id="KW-0808">Transferase</keyword>
<dbReference type="PROSITE" id="PS00183">
    <property type="entry name" value="UBC_1"/>
    <property type="match status" value="1"/>
</dbReference>
<evidence type="ECO:0000256" key="6">
    <source>
        <dbReference type="PROSITE-ProRule" id="PRU10133"/>
    </source>
</evidence>
<dbReference type="CDD" id="cd23804">
    <property type="entry name" value="UBCc_UBE2S"/>
    <property type="match status" value="1"/>
</dbReference>
<evidence type="ECO:0000256" key="4">
    <source>
        <dbReference type="ARBA" id="ARBA00022786"/>
    </source>
</evidence>
<proteinExistence type="predicted"/>
<feature type="compositionally biased region" description="Basic and acidic residues" evidence="7">
    <location>
        <begin position="211"/>
        <end position="221"/>
    </location>
</feature>
<evidence type="ECO:0000256" key="3">
    <source>
        <dbReference type="ARBA" id="ARBA00022741"/>
    </source>
</evidence>
<keyword evidence="10" id="KW-1185">Reference proteome</keyword>
<evidence type="ECO:0000256" key="1">
    <source>
        <dbReference type="ARBA" id="ARBA00012486"/>
    </source>
</evidence>
<reference evidence="9 10" key="1">
    <citation type="submission" date="2016-10" db="EMBL/GenBank/DDBJ databases">
        <title>Genome sequence of the basidiomycete white-rot fungus Trametes pubescens.</title>
        <authorList>
            <person name="Makela M.R."/>
            <person name="Granchi Z."/>
            <person name="Peng M."/>
            <person name="De Vries R.P."/>
            <person name="Grigoriev I."/>
            <person name="Riley R."/>
            <person name="Hilden K."/>
        </authorList>
    </citation>
    <scope>NUCLEOTIDE SEQUENCE [LARGE SCALE GENOMIC DNA]</scope>
    <source>
        <strain evidence="9 10">FBCC735</strain>
    </source>
</reference>
<dbReference type="Pfam" id="PF01266">
    <property type="entry name" value="DAO"/>
    <property type="match status" value="1"/>
</dbReference>
<sequence length="652" mass="68798">MRELAELRTSPPEGIRVVTNEDNMLDVTGIIEGPEGTPYAGGYFRVRFQFTEEFPAAPPKCWFSTKIFHPNVSTAGEICVNTLKKDWKSAFGIGHILLTVKCLLIYPNPESALDEEAGKLLLEDYNTYCERARLITSVHAKPKVRPAEFNTPSASEAAAPPAASTSKVLPAATTTIPSKATSPPPSTPSQPLHPSTPNTYPSTTTSPNLSADKKAATKERLPSPSPLGTADSNIAVNVPTDAAATNKAVKRAAVTTGAGGEKRKKALKRLFNGSSTTITLIEASKAGVAQGASGKAGGLVAKWAYPKELVNVSFPEHVRLAEEHNGTERWGWRFVNCGSWEGRGELSGESGSGVGAGGKRKSLEKTLGLDPDEAKKQRAATGLPDDLNWVEPALTEAYSPMAPQGATAQVHPYLFTTSMLELAQDRGVALVHGKVSAVNVNGSGSARRVSGVTYTSPGTDAPQTLPATHVILAAGAWSPKIVPTLPIVGTRAHSVTIRPQPGTRIAPYVLFTEIALPGAGVRVSPEIYARPTDEVYCCGPGDDSAVPDTVDDVAVDAEACDSIREHVASISRELREGEVERRQACFLPVVITGGGPIVGEAKEIAEGLVVATGHTCWGICNAPGTAKAIAELVFEGKIKCANLNKLKPSQFL</sequence>
<dbReference type="InterPro" id="IPR023313">
    <property type="entry name" value="UBQ-conjugating_AS"/>
</dbReference>
<dbReference type="Gene3D" id="3.30.9.10">
    <property type="entry name" value="D-Amino Acid Oxidase, subunit A, domain 2"/>
    <property type="match status" value="1"/>
</dbReference>
<dbReference type="InterPro" id="IPR036188">
    <property type="entry name" value="FAD/NAD-bd_sf"/>
</dbReference>
<evidence type="ECO:0000256" key="7">
    <source>
        <dbReference type="SAM" id="MobiDB-lite"/>
    </source>
</evidence>
<dbReference type="EMBL" id="MNAD01001018">
    <property type="protein sequence ID" value="OJT08753.1"/>
    <property type="molecule type" value="Genomic_DNA"/>
</dbReference>
<dbReference type="InterPro" id="IPR016135">
    <property type="entry name" value="UBQ-conjugating_enzyme/RWD"/>
</dbReference>
<dbReference type="SUPFAM" id="SSF51905">
    <property type="entry name" value="FAD/NAD(P)-binding domain"/>
    <property type="match status" value="1"/>
</dbReference>
<dbReference type="GO" id="GO:0005770">
    <property type="term" value="C:late endosome"/>
    <property type="evidence" value="ECO:0007669"/>
    <property type="project" value="TreeGrafter"/>
</dbReference>
<feature type="domain" description="UBC core" evidence="8">
    <location>
        <begin position="1"/>
        <end position="141"/>
    </location>
</feature>
<protein>
    <recommendedName>
        <fullName evidence="1">E2 ubiquitin-conjugating enzyme</fullName>
        <ecNumber evidence="1">2.3.2.23</ecNumber>
    </recommendedName>
</protein>
<dbReference type="STRING" id="154538.A0A1M2VMG9"/>
<comment type="caution">
    <text evidence="9">The sequence shown here is derived from an EMBL/GenBank/DDBJ whole genome shotgun (WGS) entry which is preliminary data.</text>
</comment>
<feature type="region of interest" description="Disordered" evidence="7">
    <location>
        <begin position="345"/>
        <end position="382"/>
    </location>
</feature>
<organism evidence="9 10">
    <name type="scientific">Trametes pubescens</name>
    <name type="common">White-rot fungus</name>
    <dbReference type="NCBI Taxonomy" id="154538"/>
    <lineage>
        <taxon>Eukaryota</taxon>
        <taxon>Fungi</taxon>
        <taxon>Dikarya</taxon>
        <taxon>Basidiomycota</taxon>
        <taxon>Agaricomycotina</taxon>
        <taxon>Agaricomycetes</taxon>
        <taxon>Polyporales</taxon>
        <taxon>Polyporaceae</taxon>
        <taxon>Trametes</taxon>
    </lineage>
</organism>
<evidence type="ECO:0000256" key="5">
    <source>
        <dbReference type="ARBA" id="ARBA00022840"/>
    </source>
</evidence>
<dbReference type="Gene3D" id="3.50.50.60">
    <property type="entry name" value="FAD/NAD(P)-binding domain"/>
    <property type="match status" value="1"/>
</dbReference>
<dbReference type="GO" id="GO:0005524">
    <property type="term" value="F:ATP binding"/>
    <property type="evidence" value="ECO:0007669"/>
    <property type="project" value="UniProtKB-KW"/>
</dbReference>
<dbReference type="PROSITE" id="PS50127">
    <property type="entry name" value="UBC_2"/>
    <property type="match status" value="1"/>
</dbReference>
<accession>A0A1M2VMG9</accession>
<dbReference type="GO" id="GO:0061631">
    <property type="term" value="F:ubiquitin conjugating enzyme activity"/>
    <property type="evidence" value="ECO:0007669"/>
    <property type="project" value="UniProtKB-EC"/>
</dbReference>
<dbReference type="PANTHER" id="PTHR13847:SF150">
    <property type="entry name" value="OXIDOREDUCTASE TDA3-RELATED"/>
    <property type="match status" value="1"/>
</dbReference>
<feature type="region of interest" description="Disordered" evidence="7">
    <location>
        <begin position="146"/>
        <end position="234"/>
    </location>
</feature>
<feature type="compositionally biased region" description="Low complexity" evidence="7">
    <location>
        <begin position="152"/>
        <end position="181"/>
    </location>
</feature>